<dbReference type="KEGG" id="dma:DMR_36890"/>
<protein>
    <submittedName>
        <fullName evidence="1">Uncharacterized protein</fullName>
    </submittedName>
</protein>
<gene>
    <name evidence="1" type="ordered locus">DMR_36890</name>
</gene>
<sequence>MTTYTALERVQEFVHPSSIQYAGLLLWGKYSAAVTTGPGPDILGAIPPWP</sequence>
<reference evidence="1 2" key="1">
    <citation type="journal article" date="2009" name="Genome Res.">
        <title>Whole genome sequence of Desulfovibrio magneticus strain RS-1 revealed common gene clusters in magnetotactic bacteria.</title>
        <authorList>
            <person name="Nakazawa H."/>
            <person name="Arakaki A."/>
            <person name="Narita-Yamada S."/>
            <person name="Yashiro I."/>
            <person name="Jinno K."/>
            <person name="Aoki N."/>
            <person name="Tsuruyama A."/>
            <person name="Okamura Y."/>
            <person name="Tanikawa S."/>
            <person name="Fujita N."/>
            <person name="Takeyama H."/>
            <person name="Matsunaga T."/>
        </authorList>
    </citation>
    <scope>NUCLEOTIDE SEQUENCE [LARGE SCALE GENOMIC DNA]</scope>
    <source>
        <strain evidence="2">ATCC 700980 / DSM 13731 / RS-1</strain>
    </source>
</reference>
<dbReference type="Proteomes" id="UP000009071">
    <property type="component" value="Chromosome"/>
</dbReference>
<evidence type="ECO:0000313" key="1">
    <source>
        <dbReference type="EMBL" id="BAH77180.1"/>
    </source>
</evidence>
<accession>C4XM52</accession>
<evidence type="ECO:0000313" key="2">
    <source>
        <dbReference type="Proteomes" id="UP000009071"/>
    </source>
</evidence>
<proteinExistence type="predicted"/>
<keyword evidence="2" id="KW-1185">Reference proteome</keyword>
<dbReference type="AlphaFoldDB" id="C4XM52"/>
<dbReference type="STRING" id="573370.DMR_36890"/>
<organism evidence="1 2">
    <name type="scientific">Solidesulfovibrio magneticus (strain ATCC 700980 / DSM 13731 / RS-1)</name>
    <name type="common">Desulfovibrio magneticus</name>
    <dbReference type="NCBI Taxonomy" id="573370"/>
    <lineage>
        <taxon>Bacteria</taxon>
        <taxon>Pseudomonadati</taxon>
        <taxon>Thermodesulfobacteriota</taxon>
        <taxon>Desulfovibrionia</taxon>
        <taxon>Desulfovibrionales</taxon>
        <taxon>Desulfovibrionaceae</taxon>
        <taxon>Solidesulfovibrio</taxon>
    </lineage>
</organism>
<name>C4XM52_SOLM1</name>
<dbReference type="HOGENOM" id="CLU_3117161_0_0_7"/>
<dbReference type="EMBL" id="AP010904">
    <property type="protein sequence ID" value="BAH77180.1"/>
    <property type="molecule type" value="Genomic_DNA"/>
</dbReference>